<dbReference type="CDD" id="cd04238">
    <property type="entry name" value="AAK_NAGK-like"/>
    <property type="match status" value="1"/>
</dbReference>
<comment type="pathway">
    <text evidence="1 9">Amino-acid biosynthesis; L-arginine biosynthesis; N(2)-acetyl-L-ornithine from L-glutamate: step 2/4.</text>
</comment>
<keyword evidence="6 9" id="KW-0418">Kinase</keyword>
<evidence type="ECO:0000256" key="9">
    <source>
        <dbReference type="HAMAP-Rule" id="MF_00082"/>
    </source>
</evidence>
<organism evidence="11 12">
    <name type="scientific">Longibacter salinarum</name>
    <dbReference type="NCBI Taxonomy" id="1850348"/>
    <lineage>
        <taxon>Bacteria</taxon>
        <taxon>Pseudomonadati</taxon>
        <taxon>Rhodothermota</taxon>
        <taxon>Rhodothermia</taxon>
        <taxon>Rhodothermales</taxon>
        <taxon>Salisaetaceae</taxon>
        <taxon>Longibacter</taxon>
    </lineage>
</organism>
<sequence>MKADDSDSSPSEAGVTVVKISGTLLDQPADLDAFWRSVANLADSGPLVLVHGGGKQATALAERLGHTPTVVQGRRVTTDLDLDIVQWALCGKINTQLVAAAKQHGLRAVGLSGADDSMLQVEKRPAWTVDGEQVDFGWVGDVVGVDPDVLHHLVASGRVPVVAPLGIDDAGQVYNVNADTVAQNIAAALGASKLLLVTASGGVRREAESAETHLDTCDADMVATGIAEGWIEGGMRVKVETALAALDSGVREAFICAANDLLARSHATQVVA</sequence>
<comment type="similarity">
    <text evidence="9">Belongs to the acetylglutamate kinase family. ArgB subfamily.</text>
</comment>
<feature type="site" description="Transition state stabilizer" evidence="9">
    <location>
        <position position="19"/>
    </location>
</feature>
<dbReference type="UniPathway" id="UPA00068">
    <property type="reaction ID" value="UER00107"/>
</dbReference>
<dbReference type="InterPro" id="IPR036393">
    <property type="entry name" value="AceGlu_kinase-like_sf"/>
</dbReference>
<dbReference type="Proteomes" id="UP000220102">
    <property type="component" value="Unassembled WGS sequence"/>
</dbReference>
<dbReference type="InterPro" id="IPR037528">
    <property type="entry name" value="ArgB"/>
</dbReference>
<keyword evidence="5 9" id="KW-0547">Nucleotide-binding</keyword>
<dbReference type="Gene3D" id="3.40.1160.10">
    <property type="entry name" value="Acetylglutamate kinase-like"/>
    <property type="match status" value="1"/>
</dbReference>
<evidence type="ECO:0000256" key="6">
    <source>
        <dbReference type="ARBA" id="ARBA00022777"/>
    </source>
</evidence>
<dbReference type="GO" id="GO:0005524">
    <property type="term" value="F:ATP binding"/>
    <property type="evidence" value="ECO:0007669"/>
    <property type="project" value="UniProtKB-UniRule"/>
</dbReference>
<evidence type="ECO:0000313" key="12">
    <source>
        <dbReference type="Proteomes" id="UP000220102"/>
    </source>
</evidence>
<proteinExistence type="inferred from homology"/>
<dbReference type="AlphaFoldDB" id="A0A2A8D0B7"/>
<dbReference type="SUPFAM" id="SSF53633">
    <property type="entry name" value="Carbamate kinase-like"/>
    <property type="match status" value="1"/>
</dbReference>
<keyword evidence="2 9" id="KW-0055">Arginine biosynthesis</keyword>
<keyword evidence="12" id="KW-1185">Reference proteome</keyword>
<evidence type="ECO:0000256" key="1">
    <source>
        <dbReference type="ARBA" id="ARBA00004828"/>
    </source>
</evidence>
<dbReference type="EMBL" id="PDEQ01000002">
    <property type="protein sequence ID" value="PEN14419.1"/>
    <property type="molecule type" value="Genomic_DNA"/>
</dbReference>
<dbReference type="PIRSF" id="PIRSF000728">
    <property type="entry name" value="NAGK"/>
    <property type="match status" value="1"/>
</dbReference>
<dbReference type="OrthoDB" id="9803155at2"/>
<evidence type="ECO:0000256" key="5">
    <source>
        <dbReference type="ARBA" id="ARBA00022741"/>
    </source>
</evidence>
<dbReference type="RefSeq" id="WP_098074599.1">
    <property type="nucleotide sequence ID" value="NZ_PDEQ01000002.1"/>
</dbReference>
<evidence type="ECO:0000256" key="8">
    <source>
        <dbReference type="ARBA" id="ARBA00048141"/>
    </source>
</evidence>
<evidence type="ECO:0000256" key="2">
    <source>
        <dbReference type="ARBA" id="ARBA00022571"/>
    </source>
</evidence>
<comment type="catalytic activity">
    <reaction evidence="8 9">
        <text>N-acetyl-L-glutamate + ATP = N-acetyl-L-glutamyl 5-phosphate + ADP</text>
        <dbReference type="Rhea" id="RHEA:14629"/>
        <dbReference type="ChEBI" id="CHEBI:30616"/>
        <dbReference type="ChEBI" id="CHEBI:44337"/>
        <dbReference type="ChEBI" id="CHEBI:57936"/>
        <dbReference type="ChEBI" id="CHEBI:456216"/>
        <dbReference type="EC" id="2.7.2.8"/>
    </reaction>
</comment>
<dbReference type="InterPro" id="IPR004662">
    <property type="entry name" value="AcgluKinase_fam"/>
</dbReference>
<evidence type="ECO:0000256" key="4">
    <source>
        <dbReference type="ARBA" id="ARBA00022679"/>
    </source>
</evidence>
<dbReference type="NCBIfam" id="TIGR00761">
    <property type="entry name" value="argB"/>
    <property type="match status" value="1"/>
</dbReference>
<evidence type="ECO:0000259" key="10">
    <source>
        <dbReference type="Pfam" id="PF00696"/>
    </source>
</evidence>
<feature type="binding site" evidence="9">
    <location>
        <position position="75"/>
    </location>
    <ligand>
        <name>substrate</name>
    </ligand>
</feature>
<evidence type="ECO:0000256" key="7">
    <source>
        <dbReference type="ARBA" id="ARBA00022840"/>
    </source>
</evidence>
<feature type="binding site" evidence="9">
    <location>
        <position position="175"/>
    </location>
    <ligand>
        <name>substrate</name>
    </ligand>
</feature>
<reference evidence="11 12" key="1">
    <citation type="submission" date="2017-10" db="EMBL/GenBank/DDBJ databases">
        <title>Draft genome of Longibacter Salinarum.</title>
        <authorList>
            <person name="Goh K.M."/>
            <person name="Shamsir M.S."/>
            <person name="Lim S.W."/>
        </authorList>
    </citation>
    <scope>NUCLEOTIDE SEQUENCE [LARGE SCALE GENOMIC DNA]</scope>
    <source>
        <strain evidence="11 12">KCTC 52045</strain>
    </source>
</reference>
<dbReference type="GO" id="GO:0005737">
    <property type="term" value="C:cytoplasm"/>
    <property type="evidence" value="ECO:0007669"/>
    <property type="project" value="UniProtKB-SubCell"/>
</dbReference>
<feature type="site" description="Transition state stabilizer" evidence="9">
    <location>
        <position position="238"/>
    </location>
</feature>
<keyword evidence="3 9" id="KW-0028">Amino-acid biosynthesis</keyword>
<protein>
    <recommendedName>
        <fullName evidence="9">Acetylglutamate kinase</fullName>
        <ecNumber evidence="9">2.7.2.8</ecNumber>
    </recommendedName>
    <alternativeName>
        <fullName evidence="9">N-acetyl-L-glutamate 5-phosphotransferase</fullName>
    </alternativeName>
    <alternativeName>
        <fullName evidence="9">NAG kinase</fullName>
        <shortName evidence="9">NAGK</shortName>
    </alternativeName>
</protein>
<dbReference type="HAMAP" id="MF_00082">
    <property type="entry name" value="ArgB"/>
    <property type="match status" value="1"/>
</dbReference>
<dbReference type="InterPro" id="IPR001048">
    <property type="entry name" value="Asp/Glu/Uridylate_kinase"/>
</dbReference>
<dbReference type="Pfam" id="PF00696">
    <property type="entry name" value="AA_kinase"/>
    <property type="match status" value="1"/>
</dbReference>
<dbReference type="GO" id="GO:0003991">
    <property type="term" value="F:acetylglutamate kinase activity"/>
    <property type="evidence" value="ECO:0007669"/>
    <property type="project" value="UniProtKB-UniRule"/>
</dbReference>
<feature type="binding site" evidence="9">
    <location>
        <begin position="53"/>
        <end position="54"/>
    </location>
    <ligand>
        <name>substrate</name>
    </ligand>
</feature>
<comment type="function">
    <text evidence="9">Catalyzes the ATP-dependent phosphorylation of N-acetyl-L-glutamate.</text>
</comment>
<keyword evidence="7 9" id="KW-0067">ATP-binding</keyword>
<dbReference type="PANTHER" id="PTHR23342">
    <property type="entry name" value="N-ACETYLGLUTAMATE SYNTHASE"/>
    <property type="match status" value="1"/>
</dbReference>
<feature type="domain" description="Aspartate/glutamate/uridylate kinase" evidence="10">
    <location>
        <begin position="15"/>
        <end position="256"/>
    </location>
</feature>
<name>A0A2A8D0B7_9BACT</name>
<dbReference type="PANTHER" id="PTHR23342:SF0">
    <property type="entry name" value="N-ACETYLGLUTAMATE SYNTHASE, MITOCHONDRIAL"/>
    <property type="match status" value="1"/>
</dbReference>
<keyword evidence="4 9" id="KW-0808">Transferase</keyword>
<comment type="caution">
    <text evidence="11">The sequence shown here is derived from an EMBL/GenBank/DDBJ whole genome shotgun (WGS) entry which is preliminary data.</text>
</comment>
<gene>
    <name evidence="9 11" type="primary">argB</name>
    <name evidence="11" type="ORF">CRI94_05160</name>
</gene>
<keyword evidence="9" id="KW-0963">Cytoplasm</keyword>
<accession>A0A2A8D0B7</accession>
<comment type="subcellular location">
    <subcellularLocation>
        <location evidence="9">Cytoplasm</location>
    </subcellularLocation>
</comment>
<evidence type="ECO:0000313" key="11">
    <source>
        <dbReference type="EMBL" id="PEN14419.1"/>
    </source>
</evidence>
<dbReference type="EC" id="2.7.2.8" evidence="9"/>
<evidence type="ECO:0000256" key="3">
    <source>
        <dbReference type="ARBA" id="ARBA00022605"/>
    </source>
</evidence>
<dbReference type="GO" id="GO:0042450">
    <property type="term" value="P:L-arginine biosynthetic process via ornithine"/>
    <property type="evidence" value="ECO:0007669"/>
    <property type="project" value="UniProtKB-UniRule"/>
</dbReference>